<dbReference type="PANTHER" id="PTHR30349">
    <property type="entry name" value="PHAGE INTEGRASE-RELATED"/>
    <property type="match status" value="1"/>
</dbReference>
<sequence length="409" mass="46011">MADTRGVEIRESSIRLSFAFEGKRQRRTLMVDGVAMLPTPANVKYAHRLIAEIRLRIRAGSFSLAEYFPEDGTVARGGTVADQLDQWLAAQSIEESTKAGYSSAIKFWKPLVGQIAMTALRHSDILKALRTRPDLSGKTVNNYVSVLRAAMHLAVLDRLLKENPVAAIENAKWQKEPPDPFDREEVDKIIAYAQEHYDPAVANMIEFRFFTGVRTSEMVGLQWTSIDWNKRQMLVREAVVMGIRKQTKTNKARIVALNSRAFAALERHRTALPRANVMAISEVGDTTHAEIKRKGQVDNSTAFLDPRYGTPWIDERAFRRSFWTPALKALGIRYRPPNNARHTFATMLLMAGATPAYAAKQMGHSVEVFLSVYSKWIDDGHGDLEQAKLERFIGQNSPATPQEQKKGTV</sequence>
<dbReference type="Gene3D" id="1.10.443.10">
    <property type="entry name" value="Intergrase catalytic core"/>
    <property type="match status" value="1"/>
</dbReference>
<evidence type="ECO:0000256" key="3">
    <source>
        <dbReference type="ARBA" id="ARBA00023172"/>
    </source>
</evidence>
<feature type="domain" description="Tyr recombinase" evidence="5">
    <location>
        <begin position="176"/>
        <end position="388"/>
    </location>
</feature>
<keyword evidence="1" id="KW-0229">DNA integration</keyword>
<keyword evidence="3" id="KW-0233">DNA recombination</keyword>
<dbReference type="Pfam" id="PF12167">
    <property type="entry name" value="Arm-DNA-bind_2"/>
    <property type="match status" value="1"/>
</dbReference>
<gene>
    <name evidence="7" type="ORF">N4T19_23050</name>
</gene>
<dbReference type="InterPro" id="IPR011010">
    <property type="entry name" value="DNA_brk_join_enz"/>
</dbReference>
<dbReference type="CDD" id="cd01189">
    <property type="entry name" value="INT_ICEBs1_C_like"/>
    <property type="match status" value="1"/>
</dbReference>
<evidence type="ECO:0000259" key="5">
    <source>
        <dbReference type="PROSITE" id="PS51898"/>
    </source>
</evidence>
<evidence type="ECO:0000256" key="4">
    <source>
        <dbReference type="PROSITE-ProRule" id="PRU01248"/>
    </source>
</evidence>
<name>A0ABY5ZWZ8_9BURK</name>
<dbReference type="InterPro" id="IPR002104">
    <property type="entry name" value="Integrase_catalytic"/>
</dbReference>
<dbReference type="SUPFAM" id="SSF56349">
    <property type="entry name" value="DNA breaking-rejoining enzymes"/>
    <property type="match status" value="1"/>
</dbReference>
<evidence type="ECO:0000256" key="1">
    <source>
        <dbReference type="ARBA" id="ARBA00022908"/>
    </source>
</evidence>
<dbReference type="Proteomes" id="UP001058290">
    <property type="component" value="Chromosome"/>
</dbReference>
<protein>
    <submittedName>
        <fullName evidence="7">DUF3596 domain-containing protein</fullName>
    </submittedName>
</protein>
<dbReference type="InterPro" id="IPR010998">
    <property type="entry name" value="Integrase_recombinase_N"/>
</dbReference>
<dbReference type="InterPro" id="IPR013762">
    <property type="entry name" value="Integrase-like_cat_sf"/>
</dbReference>
<keyword evidence="2 4" id="KW-0238">DNA-binding</keyword>
<dbReference type="PROSITE" id="PS51898">
    <property type="entry name" value="TYR_RECOMBINASE"/>
    <property type="match status" value="1"/>
</dbReference>
<dbReference type="PANTHER" id="PTHR30349:SF36">
    <property type="entry name" value="PROPHAGE INTEGRASE INTR-RELATED"/>
    <property type="match status" value="1"/>
</dbReference>
<keyword evidence="8" id="KW-1185">Reference proteome</keyword>
<proteinExistence type="predicted"/>
<dbReference type="Gene3D" id="1.10.150.130">
    <property type="match status" value="1"/>
</dbReference>
<reference evidence="7" key="1">
    <citation type="submission" date="2022-09" db="EMBL/GenBank/DDBJ databases">
        <title>Bacterial diversity in gut of crayfish and pufferfish.</title>
        <authorList>
            <person name="Huang Y."/>
        </authorList>
    </citation>
    <scope>NUCLEOTIDE SEQUENCE</scope>
    <source>
        <strain evidence="7">PR12</strain>
    </source>
</reference>
<evidence type="ECO:0000259" key="6">
    <source>
        <dbReference type="PROSITE" id="PS51900"/>
    </source>
</evidence>
<accession>A0ABY5ZWZ8</accession>
<dbReference type="Pfam" id="PF00589">
    <property type="entry name" value="Phage_integrase"/>
    <property type="match status" value="1"/>
</dbReference>
<dbReference type="InterPro" id="IPR022000">
    <property type="entry name" value="Min27-like_integrase_DNA_bind"/>
</dbReference>
<dbReference type="PROSITE" id="PS51900">
    <property type="entry name" value="CB"/>
    <property type="match status" value="1"/>
</dbReference>
<feature type="domain" description="Core-binding (CB)" evidence="6">
    <location>
        <begin position="78"/>
        <end position="155"/>
    </location>
</feature>
<dbReference type="RefSeq" id="WP_260719088.1">
    <property type="nucleotide sequence ID" value="NZ_CP104377.1"/>
</dbReference>
<organism evidence="7 8">
    <name type="scientific">Comamonas squillarum</name>
    <dbReference type="NCBI Taxonomy" id="2977320"/>
    <lineage>
        <taxon>Bacteria</taxon>
        <taxon>Pseudomonadati</taxon>
        <taxon>Pseudomonadota</taxon>
        <taxon>Betaproteobacteria</taxon>
        <taxon>Burkholderiales</taxon>
        <taxon>Comamonadaceae</taxon>
        <taxon>Comamonas</taxon>
    </lineage>
</organism>
<dbReference type="EMBL" id="CP104377">
    <property type="protein sequence ID" value="UXC18522.1"/>
    <property type="molecule type" value="Genomic_DNA"/>
</dbReference>
<evidence type="ECO:0000256" key="2">
    <source>
        <dbReference type="ARBA" id="ARBA00023125"/>
    </source>
</evidence>
<dbReference type="InterPro" id="IPR044068">
    <property type="entry name" value="CB"/>
</dbReference>
<evidence type="ECO:0000313" key="8">
    <source>
        <dbReference type="Proteomes" id="UP001058290"/>
    </source>
</evidence>
<evidence type="ECO:0000313" key="7">
    <source>
        <dbReference type="EMBL" id="UXC18522.1"/>
    </source>
</evidence>
<dbReference type="InterPro" id="IPR050090">
    <property type="entry name" value="Tyrosine_recombinase_XerCD"/>
</dbReference>